<keyword evidence="14" id="KW-0418">Kinase</keyword>
<dbReference type="FunFam" id="1.10.510.10:FF:000228">
    <property type="entry name" value="cyclin-G-associated kinase isoform X1"/>
    <property type="match status" value="1"/>
</dbReference>
<evidence type="ECO:0000256" key="27">
    <source>
        <dbReference type="ARBA" id="ARBA00054326"/>
    </source>
</evidence>
<evidence type="ECO:0000256" key="29">
    <source>
        <dbReference type="ARBA" id="ARBA00068393"/>
    </source>
</evidence>
<evidence type="ECO:0000259" key="36">
    <source>
        <dbReference type="PROSITE" id="PS51181"/>
    </source>
</evidence>
<dbReference type="GO" id="GO:0030136">
    <property type="term" value="C:clathrin-coated vesicle"/>
    <property type="evidence" value="ECO:0007669"/>
    <property type="project" value="UniProtKB-SubCell"/>
</dbReference>
<evidence type="ECO:0000256" key="14">
    <source>
        <dbReference type="ARBA" id="ARBA00022777"/>
    </source>
</evidence>
<dbReference type="InterPro" id="IPR011009">
    <property type="entry name" value="Kinase-like_dom_sf"/>
</dbReference>
<evidence type="ECO:0000256" key="7">
    <source>
        <dbReference type="ARBA" id="ARBA00022481"/>
    </source>
</evidence>
<evidence type="ECO:0000256" key="4">
    <source>
        <dbReference type="ARBA" id="ARBA00004601"/>
    </source>
</evidence>
<dbReference type="SMART" id="SM00271">
    <property type="entry name" value="DnaJ"/>
    <property type="match status" value="1"/>
</dbReference>
<dbReference type="CDD" id="cd06257">
    <property type="entry name" value="DnaJ"/>
    <property type="match status" value="1"/>
</dbReference>
<comment type="catalytic activity">
    <reaction evidence="25">
        <text>L-threonyl-[protein] + ATP = O-phospho-L-threonyl-[protein] + ADP + H(+)</text>
        <dbReference type="Rhea" id="RHEA:46608"/>
        <dbReference type="Rhea" id="RHEA-COMP:11060"/>
        <dbReference type="Rhea" id="RHEA-COMP:11605"/>
        <dbReference type="ChEBI" id="CHEBI:15378"/>
        <dbReference type="ChEBI" id="CHEBI:30013"/>
        <dbReference type="ChEBI" id="CHEBI:30616"/>
        <dbReference type="ChEBI" id="CHEBI:61977"/>
        <dbReference type="ChEBI" id="CHEBI:456216"/>
        <dbReference type="EC" id="2.7.11.1"/>
    </reaction>
</comment>
<dbReference type="SUPFAM" id="SSF52799">
    <property type="entry name" value="(Phosphotyrosine protein) phosphatases II"/>
    <property type="match status" value="1"/>
</dbReference>
<evidence type="ECO:0000259" key="35">
    <source>
        <dbReference type="PROSITE" id="PS50076"/>
    </source>
</evidence>
<dbReference type="PROSITE" id="PS50076">
    <property type="entry name" value="DNAJ_2"/>
    <property type="match status" value="1"/>
</dbReference>
<evidence type="ECO:0000256" key="18">
    <source>
        <dbReference type="ARBA" id="ARBA00022949"/>
    </source>
</evidence>
<comment type="similarity">
    <text evidence="5">Belongs to the protein kinase superfamily. AGC Ser/Thr protein kinase family. PKC subfamily.</text>
</comment>
<dbReference type="Gene3D" id="2.60.40.1110">
    <property type="match status" value="1"/>
</dbReference>
<dbReference type="SUPFAM" id="SSF46565">
    <property type="entry name" value="Chaperone J-domain"/>
    <property type="match status" value="1"/>
</dbReference>
<evidence type="ECO:0000256" key="23">
    <source>
        <dbReference type="ARBA" id="ARBA00023306"/>
    </source>
</evidence>
<feature type="region of interest" description="Disordered" evidence="33">
    <location>
        <begin position="899"/>
        <end position="1119"/>
    </location>
</feature>
<dbReference type="PROSITE" id="PS51181">
    <property type="entry name" value="PPASE_TENSIN"/>
    <property type="match status" value="1"/>
</dbReference>
<keyword evidence="16" id="KW-0067">ATP-binding</keyword>
<keyword evidence="24" id="KW-0968">Cytoplasmic vesicle</keyword>
<protein>
    <recommendedName>
        <fullName evidence="30">Auxilin</fullName>
        <ecNumber evidence="6">2.7.11.1</ecNumber>
    </recommendedName>
    <alternativeName>
        <fullName evidence="29">Cyclin-G-associated kinase</fullName>
    </alternativeName>
    <alternativeName>
        <fullName evidence="32">DnaJ homolog subfamily C member 26</fullName>
    </alternativeName>
    <alternativeName>
        <fullName evidence="31">DnaJ homolog subfamily C member 6</fullName>
    </alternativeName>
</protein>
<evidence type="ECO:0000256" key="30">
    <source>
        <dbReference type="ARBA" id="ARBA00069335"/>
    </source>
</evidence>
<evidence type="ECO:0000259" key="37">
    <source>
        <dbReference type="PROSITE" id="PS51182"/>
    </source>
</evidence>
<dbReference type="GO" id="GO:0045747">
    <property type="term" value="P:positive regulation of Notch signaling pathway"/>
    <property type="evidence" value="ECO:0007669"/>
    <property type="project" value="TreeGrafter"/>
</dbReference>
<evidence type="ECO:0000313" key="38">
    <source>
        <dbReference type="EMBL" id="KAK7866853.1"/>
    </source>
</evidence>
<feature type="domain" description="Protein kinase" evidence="34">
    <location>
        <begin position="36"/>
        <end position="318"/>
    </location>
</feature>
<feature type="region of interest" description="Disordered" evidence="33">
    <location>
        <begin position="322"/>
        <end position="417"/>
    </location>
</feature>
<dbReference type="SMART" id="SM00220">
    <property type="entry name" value="S_TKc"/>
    <property type="match status" value="1"/>
</dbReference>
<dbReference type="AlphaFoldDB" id="A0AAN9W0J2"/>
<evidence type="ECO:0000256" key="15">
    <source>
        <dbReference type="ARBA" id="ARBA00022801"/>
    </source>
</evidence>
<dbReference type="GO" id="GO:0005925">
    <property type="term" value="C:focal adhesion"/>
    <property type="evidence" value="ECO:0007669"/>
    <property type="project" value="UniProtKB-SubCell"/>
</dbReference>
<keyword evidence="20" id="KW-0333">Golgi apparatus</keyword>
<dbReference type="Pfam" id="PF00069">
    <property type="entry name" value="Pkinase"/>
    <property type="match status" value="1"/>
</dbReference>
<keyword evidence="39" id="KW-1185">Reference proteome</keyword>
<keyword evidence="15" id="KW-0378">Hydrolase</keyword>
<dbReference type="Gene3D" id="1.10.510.10">
    <property type="entry name" value="Transferase(Phosphotransferase) domain 1"/>
    <property type="match status" value="1"/>
</dbReference>
<feature type="compositionally biased region" description="Polar residues" evidence="33">
    <location>
        <begin position="901"/>
        <end position="911"/>
    </location>
</feature>
<dbReference type="SMART" id="SM01326">
    <property type="entry name" value="PTEN_C2"/>
    <property type="match status" value="1"/>
</dbReference>
<evidence type="ECO:0000313" key="39">
    <source>
        <dbReference type="Proteomes" id="UP001378592"/>
    </source>
</evidence>
<keyword evidence="19" id="KW-0007">Acetylation</keyword>
<proteinExistence type="inferred from homology"/>
<dbReference type="InterPro" id="IPR001623">
    <property type="entry name" value="DnaJ_domain"/>
</dbReference>
<evidence type="ECO:0000256" key="5">
    <source>
        <dbReference type="ARBA" id="ARBA00005490"/>
    </source>
</evidence>
<evidence type="ECO:0000256" key="22">
    <source>
        <dbReference type="ARBA" id="ARBA00023186"/>
    </source>
</evidence>
<evidence type="ECO:0000256" key="32">
    <source>
        <dbReference type="ARBA" id="ARBA00076380"/>
    </source>
</evidence>
<evidence type="ECO:0000256" key="31">
    <source>
        <dbReference type="ARBA" id="ARBA00075670"/>
    </source>
</evidence>
<evidence type="ECO:0000256" key="1">
    <source>
        <dbReference type="ARBA" id="ARBA00004132"/>
    </source>
</evidence>
<dbReference type="GO" id="GO:0048471">
    <property type="term" value="C:perinuclear region of cytoplasm"/>
    <property type="evidence" value="ECO:0007669"/>
    <property type="project" value="UniProtKB-SubCell"/>
</dbReference>
<feature type="compositionally biased region" description="Basic and acidic residues" evidence="33">
    <location>
        <begin position="1110"/>
        <end position="1119"/>
    </location>
</feature>
<dbReference type="InterPro" id="IPR029021">
    <property type="entry name" value="Prot-tyrosine_phosphatase-like"/>
</dbReference>
<reference evidence="38 39" key="1">
    <citation type="submission" date="2024-03" db="EMBL/GenBank/DDBJ databases">
        <title>The genome assembly and annotation of the cricket Gryllus longicercus Weissman &amp; Gray.</title>
        <authorList>
            <person name="Szrajer S."/>
            <person name="Gray D."/>
            <person name="Ylla G."/>
        </authorList>
    </citation>
    <scope>NUCLEOTIDE SEQUENCE [LARGE SCALE GENOMIC DNA]</scope>
    <source>
        <strain evidence="38">DAG 2021-001</strain>
        <tissue evidence="38">Whole body minus gut</tissue>
    </source>
</reference>
<comment type="subcellular location">
    <subcellularLocation>
        <location evidence="2">Cell junction</location>
        <location evidence="2">Focal adhesion</location>
    </subcellularLocation>
    <subcellularLocation>
        <location evidence="3">Cytoplasm</location>
        <location evidence="3">Perinuclear region</location>
    </subcellularLocation>
    <subcellularLocation>
        <location evidence="1">Cytoplasmic vesicle</location>
        <location evidence="1">Clathrin-coated vesicle</location>
    </subcellularLocation>
    <subcellularLocation>
        <location evidence="4">Golgi apparatus</location>
        <location evidence="4">trans-Golgi network</location>
    </subcellularLocation>
</comment>
<dbReference type="FunFam" id="2.60.40.1110:FF:000001">
    <property type="entry name" value="cyclin-G-associated kinase isoform X2"/>
    <property type="match status" value="1"/>
</dbReference>
<evidence type="ECO:0000256" key="6">
    <source>
        <dbReference type="ARBA" id="ARBA00012513"/>
    </source>
</evidence>
<keyword evidence="23" id="KW-0131">Cell cycle</keyword>
<dbReference type="PROSITE" id="PS00108">
    <property type="entry name" value="PROTEIN_KINASE_ST"/>
    <property type="match status" value="1"/>
</dbReference>
<dbReference type="PANTHER" id="PTHR22967:SF105">
    <property type="entry name" value="CYCLIN-G-ASSOCIATED KINASE"/>
    <property type="match status" value="1"/>
</dbReference>
<dbReference type="Pfam" id="PF00226">
    <property type="entry name" value="DnaJ"/>
    <property type="match status" value="1"/>
</dbReference>
<keyword evidence="10" id="KW-0597">Phosphoprotein</keyword>
<dbReference type="FunFam" id="1.10.287.110:FF:000002">
    <property type="entry name" value="putative tyrosine-protein phosphatase auxilin isoform X2"/>
    <property type="match status" value="1"/>
</dbReference>
<dbReference type="GO" id="GO:0017124">
    <property type="term" value="F:SH3 domain binding"/>
    <property type="evidence" value="ECO:0007669"/>
    <property type="project" value="UniProtKB-KW"/>
</dbReference>
<organism evidence="38 39">
    <name type="scientific">Gryllus longicercus</name>
    <dbReference type="NCBI Taxonomy" id="2509291"/>
    <lineage>
        <taxon>Eukaryota</taxon>
        <taxon>Metazoa</taxon>
        <taxon>Ecdysozoa</taxon>
        <taxon>Arthropoda</taxon>
        <taxon>Hexapoda</taxon>
        <taxon>Insecta</taxon>
        <taxon>Pterygota</taxon>
        <taxon>Neoptera</taxon>
        <taxon>Polyneoptera</taxon>
        <taxon>Orthoptera</taxon>
        <taxon>Ensifera</taxon>
        <taxon>Gryllidea</taxon>
        <taxon>Grylloidea</taxon>
        <taxon>Gryllidae</taxon>
        <taxon>Gryllinae</taxon>
        <taxon>Gryllus</taxon>
    </lineage>
</organism>
<dbReference type="InterPro" id="IPR029023">
    <property type="entry name" value="Tensin_phosphatase"/>
</dbReference>
<evidence type="ECO:0000256" key="8">
    <source>
        <dbReference type="ARBA" id="ARBA00022490"/>
    </source>
</evidence>
<gene>
    <name evidence="38" type="ORF">R5R35_006024</name>
</gene>
<sequence>MSDLFKSAMGYFSNSNSCGQDNELVGQVVEVGNSKLRVKKVIAEGGFAFVFVAQDVSTGKEYALKRLMAADEDAKRNIMQEITILKKLSGHPNIIEFVSAAFIDKTKTGHGMGEFLLLTELCMGGSLVDVLQARTTALSPDVVCRVFWQTCRAVNHMHSQQPPIIHRDLKIENLLIGVDGSIKLCDFGSATLQTYHPDPSWSANQRSLLEEEMARYTTPMYRAPEMVDTWNNYSITHASDVWALGCVLYLLCYMRHPFEDSAKLRILNGNYSIPSADSKYACFKDIIRGCLQVNPVQRLSISDVLDRLGAVAETHGYSLKEPLKLEGKPINSNPSPVHTPSAPDASVPPKQTDSPEGRKPPQRPSRPPASPQRPEMPARPAPPVHHPPPHATPPCPPPTYQQQPPTAQAAGGGGLFSSLRGGAGSFLKNLKDTSSKVMQTVQQSIARSDLDISYVTSRLAVMPYPAEGLESAYRSNHADDVRAFLESRHPGGRYAIYNVSGRSYTAGRLGGSHVVDCGWLTSAAGGLVRHAPPLHTLYSLCEDMYMFLQQDPKNVCIVHCTDGKAVSATLVCAFLMYIGMFQRPEDAAQMFAVKRMPPGLHPSETRYLQYMSYLLRKPPVFPHFKPVTLVAITLQPVPLFTKVRDGCRPYVEVYQGDDRVLTTMQEYERMRLFNFTEGKRGSFQATLPLNVTVLGDVTVVLLHARQNLGGVMSQGRPTGIKMAQFQFHTGFISDDDTTLRYTKSDLDELGNPDHYQDRFLVAMSVFVMDEEKRPTKPMSWMKSNNFVPQLSVLFSTRIEQEECIDTFCNNPPSKAPPVPGPRGVRPPPPQRPPGPPPSVKEYKDDDSQEESKPSIPAENGVAANPPKQPEPDLPQEADLLNIDMDGSGDKLASDVDLLNISGGQKPSQAPSNVDLLGGFEASAPSNTSQSFGGLDDLLQNAGDRAAQPQPNVLFDPFGSSGNAQQFPSTSPATPASTATTSPLHHPAGSAFMGGWASPAVPPGGMGAGLTPPSIPRNASTPNLESKSRDPFSDLANLGGTSWGGSKPTTPMGGTPRAGSPTNFGGGVAGTSPQHRPANWASQGGIPQGATSPVPGYTPVGTPHHQVKSPESTRADYSRSHFDSLNKQADQGKGTKPKSGDVFGDLLGSQGYAFASKKEAGPRTINEMRKEEIAKEMDPDRLKILDWTEGKTHNIRALLVSMHTVLWEDAKWNKVEMHQLVSAADVKKAYRRACLAVHPDKQMGTPNEKIAKMIFMELNNAWSDFENDASQQQMFST</sequence>
<dbReference type="EC" id="2.7.11.1" evidence="6"/>
<evidence type="ECO:0000259" key="34">
    <source>
        <dbReference type="PROSITE" id="PS50011"/>
    </source>
</evidence>
<keyword evidence="9" id="KW-0723">Serine/threonine-protein kinase</keyword>
<feature type="compositionally biased region" description="Low complexity" evidence="33">
    <location>
        <begin position="400"/>
        <end position="409"/>
    </location>
</feature>
<keyword evidence="13" id="KW-0547">Nucleotide-binding</keyword>
<evidence type="ECO:0000256" key="20">
    <source>
        <dbReference type="ARBA" id="ARBA00023034"/>
    </source>
</evidence>
<dbReference type="PROSITE" id="PS50011">
    <property type="entry name" value="PROTEIN_KINASE_DOM"/>
    <property type="match status" value="1"/>
</dbReference>
<dbReference type="Pfam" id="PF10409">
    <property type="entry name" value="PTEN_C2"/>
    <property type="match status" value="1"/>
</dbReference>
<dbReference type="PROSITE" id="PS51182">
    <property type="entry name" value="C2_TENSIN"/>
    <property type="match status" value="1"/>
</dbReference>
<dbReference type="CDD" id="cd14511">
    <property type="entry name" value="PTP_auxilin-like"/>
    <property type="match status" value="1"/>
</dbReference>
<dbReference type="InterPro" id="IPR014020">
    <property type="entry name" value="Tensin_C2-dom"/>
</dbReference>
<dbReference type="EMBL" id="JAZDUA010000134">
    <property type="protein sequence ID" value="KAK7866853.1"/>
    <property type="molecule type" value="Genomic_DNA"/>
</dbReference>
<keyword evidence="7" id="KW-0488">Methylation</keyword>
<dbReference type="InterPro" id="IPR035892">
    <property type="entry name" value="C2_domain_sf"/>
</dbReference>
<evidence type="ECO:0000256" key="2">
    <source>
        <dbReference type="ARBA" id="ARBA00004246"/>
    </source>
</evidence>
<feature type="domain" description="J" evidence="35">
    <location>
        <begin position="1209"/>
        <end position="1276"/>
    </location>
</feature>
<dbReference type="Gene3D" id="3.90.190.10">
    <property type="entry name" value="Protein tyrosine phosphatase superfamily"/>
    <property type="match status" value="1"/>
</dbReference>
<evidence type="ECO:0000256" key="16">
    <source>
        <dbReference type="ARBA" id="ARBA00022840"/>
    </source>
</evidence>
<comment type="catalytic activity">
    <reaction evidence="26">
        <text>L-seryl-[protein] + ATP = O-phospho-L-seryl-[protein] + ADP + H(+)</text>
        <dbReference type="Rhea" id="RHEA:17989"/>
        <dbReference type="Rhea" id="RHEA-COMP:9863"/>
        <dbReference type="Rhea" id="RHEA-COMP:11604"/>
        <dbReference type="ChEBI" id="CHEBI:15378"/>
        <dbReference type="ChEBI" id="CHEBI:29999"/>
        <dbReference type="ChEBI" id="CHEBI:30616"/>
        <dbReference type="ChEBI" id="CHEBI:83421"/>
        <dbReference type="ChEBI" id="CHEBI:456216"/>
        <dbReference type="EC" id="2.7.11.1"/>
    </reaction>
</comment>
<evidence type="ECO:0000256" key="11">
    <source>
        <dbReference type="ARBA" id="ARBA00022679"/>
    </source>
</evidence>
<evidence type="ECO:0000256" key="33">
    <source>
        <dbReference type="SAM" id="MobiDB-lite"/>
    </source>
</evidence>
<feature type="compositionally biased region" description="Pro residues" evidence="33">
    <location>
        <begin position="813"/>
        <end position="838"/>
    </location>
</feature>
<dbReference type="GO" id="GO:0004721">
    <property type="term" value="F:phosphoprotein phosphatase activity"/>
    <property type="evidence" value="ECO:0007669"/>
    <property type="project" value="UniProtKB-KW"/>
</dbReference>
<dbReference type="SUPFAM" id="SSF56112">
    <property type="entry name" value="Protein kinase-like (PK-like)"/>
    <property type="match status" value="1"/>
</dbReference>
<comment type="caution">
    <text evidence="38">The sequence shown here is derived from an EMBL/GenBank/DDBJ whole genome shotgun (WGS) entry which is preliminary data.</text>
</comment>
<feature type="compositionally biased region" description="Low complexity" evidence="33">
    <location>
        <begin position="967"/>
        <end position="982"/>
    </location>
</feature>
<evidence type="ECO:0000256" key="12">
    <source>
        <dbReference type="ARBA" id="ARBA00022737"/>
    </source>
</evidence>
<feature type="compositionally biased region" description="Basic and acidic residues" evidence="33">
    <location>
        <begin position="840"/>
        <end position="852"/>
    </location>
</feature>
<keyword evidence="17" id="KW-0904">Protein phosphatase</keyword>
<feature type="region of interest" description="Disordered" evidence="33">
    <location>
        <begin position="806"/>
        <end position="875"/>
    </location>
</feature>
<dbReference type="GO" id="GO:0005524">
    <property type="term" value="F:ATP binding"/>
    <property type="evidence" value="ECO:0007669"/>
    <property type="project" value="UniProtKB-KW"/>
</dbReference>
<dbReference type="GO" id="GO:0004674">
    <property type="term" value="F:protein serine/threonine kinase activity"/>
    <property type="evidence" value="ECO:0007669"/>
    <property type="project" value="UniProtKB-KW"/>
</dbReference>
<dbReference type="GO" id="GO:0072583">
    <property type="term" value="P:clathrin-dependent endocytosis"/>
    <property type="evidence" value="ECO:0007669"/>
    <property type="project" value="UniProtKB-ARBA"/>
</dbReference>
<dbReference type="Gene3D" id="1.10.287.110">
    <property type="entry name" value="DnaJ domain"/>
    <property type="match status" value="1"/>
</dbReference>
<dbReference type="GO" id="GO:2000369">
    <property type="term" value="P:regulation of clathrin-dependent endocytosis"/>
    <property type="evidence" value="ECO:0007669"/>
    <property type="project" value="TreeGrafter"/>
</dbReference>
<evidence type="ECO:0000256" key="25">
    <source>
        <dbReference type="ARBA" id="ARBA00047899"/>
    </source>
</evidence>
<evidence type="ECO:0000256" key="17">
    <source>
        <dbReference type="ARBA" id="ARBA00022912"/>
    </source>
</evidence>
<evidence type="ECO:0000256" key="26">
    <source>
        <dbReference type="ARBA" id="ARBA00048679"/>
    </source>
</evidence>
<dbReference type="InterPro" id="IPR036869">
    <property type="entry name" value="J_dom_sf"/>
</dbReference>
<name>A0AAN9W0J2_9ORTH</name>
<evidence type="ECO:0000256" key="21">
    <source>
        <dbReference type="ARBA" id="ARBA00023036"/>
    </source>
</evidence>
<evidence type="ECO:0000256" key="24">
    <source>
        <dbReference type="ARBA" id="ARBA00023329"/>
    </source>
</evidence>
<keyword evidence="18" id="KW-0965">Cell junction</keyword>
<evidence type="ECO:0000256" key="19">
    <source>
        <dbReference type="ARBA" id="ARBA00022990"/>
    </source>
</evidence>
<feature type="compositionally biased region" description="Pro residues" evidence="33">
    <location>
        <begin position="362"/>
        <end position="371"/>
    </location>
</feature>
<dbReference type="PANTHER" id="PTHR22967">
    <property type="entry name" value="SERINE/THREONINE PROTEIN KINASE"/>
    <property type="match status" value="1"/>
</dbReference>
<keyword evidence="8" id="KW-0963">Cytoplasm</keyword>
<dbReference type="GO" id="GO:0035612">
    <property type="term" value="F:AP-2 adaptor complex binding"/>
    <property type="evidence" value="ECO:0007669"/>
    <property type="project" value="TreeGrafter"/>
</dbReference>
<evidence type="ECO:0000256" key="10">
    <source>
        <dbReference type="ARBA" id="ARBA00022553"/>
    </source>
</evidence>
<feature type="domain" description="Phosphatase tensin-type" evidence="36">
    <location>
        <begin position="441"/>
        <end position="618"/>
    </location>
</feature>
<dbReference type="SUPFAM" id="SSF49562">
    <property type="entry name" value="C2 domain (Calcium/lipid-binding domain, CaLB)"/>
    <property type="match status" value="1"/>
</dbReference>
<evidence type="ECO:0000256" key="9">
    <source>
        <dbReference type="ARBA" id="ARBA00022527"/>
    </source>
</evidence>
<dbReference type="InterPro" id="IPR000719">
    <property type="entry name" value="Prot_kinase_dom"/>
</dbReference>
<accession>A0AAN9W0J2</accession>
<dbReference type="InterPro" id="IPR008271">
    <property type="entry name" value="Ser/Thr_kinase_AS"/>
</dbReference>
<evidence type="ECO:0000256" key="13">
    <source>
        <dbReference type="ARBA" id="ARBA00022741"/>
    </source>
</evidence>
<dbReference type="FunFam" id="3.90.190.10:FF:000255">
    <property type="entry name" value="putative tyrosine-protein phosphatase auxilin"/>
    <property type="match status" value="1"/>
</dbReference>
<evidence type="ECO:0000256" key="3">
    <source>
        <dbReference type="ARBA" id="ARBA00004556"/>
    </source>
</evidence>
<comment type="function">
    <text evidence="27">Associates with cyclin G and CDK5. Seems to act as an auxilin homolog that is involved in the uncoating of clathrin-coated vesicles by Hsc70 in non-neuronal cells. Expression oscillates slightly during the cell cycle, peaking at G1. May play a role in clathrin-mediated endocytosis and intracellular trafficking, and in the dynamics of clathrin assembly/disassembly.</text>
</comment>
<comment type="subunit">
    <text evidence="28">Forms a complex composed of HSPA8, CLTC and DNAJC6. Interacts with HSPA8/HSC70 in an ATP-dependent manner; this interaction stimulates the HSPA8's ATPase activity. Interacts with CLTC; this interaction produces a local change in heavy-chain contacts, creating a detectable global distortion of the clathrin coat. Interacts with AP2A2. Interacts with DNM1(GTP-bound form); this interaction allows clathrin-coated vesicle (CCV) formation at the plasma membrane.</text>
</comment>
<dbReference type="GO" id="GO:0005794">
    <property type="term" value="C:Golgi apparatus"/>
    <property type="evidence" value="ECO:0007669"/>
    <property type="project" value="UniProtKB-SubCell"/>
</dbReference>
<feature type="compositionally biased region" description="Pro residues" evidence="33">
    <location>
        <begin position="377"/>
        <end position="399"/>
    </location>
</feature>
<dbReference type="Proteomes" id="UP001378592">
    <property type="component" value="Unassembled WGS sequence"/>
</dbReference>
<feature type="domain" description="C2 tensin-type" evidence="37">
    <location>
        <begin position="624"/>
        <end position="768"/>
    </location>
</feature>
<keyword evidence="21" id="KW-0729">SH3-binding</keyword>
<keyword evidence="12" id="KW-0677">Repeat</keyword>
<keyword evidence="22" id="KW-0143">Chaperone</keyword>
<evidence type="ECO:0000256" key="28">
    <source>
        <dbReference type="ARBA" id="ARBA00064305"/>
    </source>
</evidence>
<keyword evidence="11" id="KW-0808">Transferase</keyword>